<gene>
    <name evidence="1" type="ORF">ERS013201_02834</name>
</gene>
<sequence length="59" mass="6877">MGEHIKPLHANHLVTGKLSDIFDHSLRVTAGIKNVFWRERFQLRGQLTAQTTTRRIDQH</sequence>
<reference evidence="1 2" key="1">
    <citation type="submission" date="2015-07" db="EMBL/GenBank/DDBJ databases">
        <authorList>
            <consortium name="Pathogen Informatics"/>
        </authorList>
    </citation>
    <scope>NUCLEOTIDE SEQUENCE [LARGE SCALE GENOMIC DNA]</scope>
    <source>
        <strain evidence="1 2">A325</strain>
    </source>
</reference>
<accession>A0A655YYU3</accession>
<dbReference type="EMBL" id="CWQJ01000020">
    <property type="protein sequence ID" value="CSC52346.1"/>
    <property type="molecule type" value="Genomic_DNA"/>
</dbReference>
<dbReference type="AlphaFoldDB" id="A0A655YYU3"/>
<dbReference type="Proteomes" id="UP000046067">
    <property type="component" value="Unassembled WGS sequence"/>
</dbReference>
<evidence type="ECO:0000313" key="2">
    <source>
        <dbReference type="Proteomes" id="UP000046067"/>
    </source>
</evidence>
<name>A0A655YYU3_VIBCL</name>
<organism evidence="1 2">
    <name type="scientific">Vibrio cholerae</name>
    <dbReference type="NCBI Taxonomy" id="666"/>
    <lineage>
        <taxon>Bacteria</taxon>
        <taxon>Pseudomonadati</taxon>
        <taxon>Pseudomonadota</taxon>
        <taxon>Gammaproteobacteria</taxon>
        <taxon>Vibrionales</taxon>
        <taxon>Vibrionaceae</taxon>
        <taxon>Vibrio</taxon>
    </lineage>
</organism>
<proteinExistence type="predicted"/>
<evidence type="ECO:0000313" key="1">
    <source>
        <dbReference type="EMBL" id="CSC52346.1"/>
    </source>
</evidence>
<protein>
    <submittedName>
        <fullName evidence="1">Uncharacterized protein</fullName>
    </submittedName>
</protein>